<dbReference type="RefSeq" id="WP_135871821.1">
    <property type="nucleotide sequence ID" value="NZ_SRSC01000004.1"/>
</dbReference>
<dbReference type="Gene3D" id="1.10.10.10">
    <property type="entry name" value="Winged helix-like DNA-binding domain superfamily/Winged helix DNA-binding domain"/>
    <property type="match status" value="1"/>
</dbReference>
<evidence type="ECO:0000256" key="5">
    <source>
        <dbReference type="ARBA" id="ARBA00022490"/>
    </source>
</evidence>
<evidence type="ECO:0000256" key="11">
    <source>
        <dbReference type="ARBA" id="ARBA00023125"/>
    </source>
</evidence>
<evidence type="ECO:0000256" key="9">
    <source>
        <dbReference type="ARBA" id="ARBA00023004"/>
    </source>
</evidence>
<feature type="binding site" evidence="13">
    <location>
        <position position="98"/>
    </location>
    <ligand>
        <name>Zn(2+)</name>
        <dbReference type="ChEBI" id="CHEBI:29105"/>
    </ligand>
</feature>
<keyword evidence="11" id="KW-0238">DNA-binding</keyword>
<evidence type="ECO:0000256" key="7">
    <source>
        <dbReference type="ARBA" id="ARBA00022723"/>
    </source>
</evidence>
<comment type="subunit">
    <text evidence="3">Homodimer.</text>
</comment>
<feature type="binding site" evidence="14">
    <location>
        <position position="94"/>
    </location>
    <ligand>
        <name>Fe cation</name>
        <dbReference type="ChEBI" id="CHEBI:24875"/>
    </ligand>
</feature>
<keyword evidence="7 13" id="KW-0479">Metal-binding</keyword>
<comment type="similarity">
    <text evidence="2">Belongs to the Fur family.</text>
</comment>
<dbReference type="EMBL" id="SRSC01000004">
    <property type="protein sequence ID" value="TGU70624.1"/>
    <property type="molecule type" value="Genomic_DNA"/>
</dbReference>
<dbReference type="InterPro" id="IPR043135">
    <property type="entry name" value="Fur_C"/>
</dbReference>
<comment type="cofactor">
    <cofactor evidence="13">
        <name>Zn(2+)</name>
        <dbReference type="ChEBI" id="CHEBI:29105"/>
    </cofactor>
    <text evidence="13">Binds 1 zinc ion per subunit.</text>
</comment>
<feature type="binding site" evidence="14">
    <location>
        <position position="130"/>
    </location>
    <ligand>
        <name>Fe cation</name>
        <dbReference type="ChEBI" id="CHEBI:24875"/>
    </ligand>
</feature>
<name>A0A4S1CBA2_9BACT</name>
<dbReference type="InterPro" id="IPR036390">
    <property type="entry name" value="WH_DNA-bd_sf"/>
</dbReference>
<evidence type="ECO:0000256" key="12">
    <source>
        <dbReference type="ARBA" id="ARBA00023163"/>
    </source>
</evidence>
<keyword evidence="9 14" id="KW-0408">Iron</keyword>
<accession>A0A4S1CBA2</accession>
<proteinExistence type="inferred from homology"/>
<feature type="binding site" evidence="14">
    <location>
        <position position="92"/>
    </location>
    <ligand>
        <name>Fe cation</name>
        <dbReference type="ChEBI" id="CHEBI:24875"/>
    </ligand>
</feature>
<protein>
    <recommendedName>
        <fullName evidence="4">Ferric uptake regulation protein</fullName>
    </recommendedName>
</protein>
<evidence type="ECO:0000256" key="4">
    <source>
        <dbReference type="ARBA" id="ARBA00020910"/>
    </source>
</evidence>
<dbReference type="Proteomes" id="UP000306416">
    <property type="component" value="Unassembled WGS sequence"/>
</dbReference>
<keyword evidence="16" id="KW-1185">Reference proteome</keyword>
<dbReference type="FunFam" id="1.10.10.10:FF:000459">
    <property type="entry name" value="Ferric uptake regulation protein"/>
    <property type="match status" value="1"/>
</dbReference>
<comment type="caution">
    <text evidence="15">The sequence shown here is derived from an EMBL/GenBank/DDBJ whole genome shotgun (WGS) entry which is preliminary data.</text>
</comment>
<sequence length="143" mass="16668">MKRAKKKAFAEFMSQRGLKSTKQRDIILDSFLSSDRHLSIEELYLKLRSKHPNIGYATVYRTLKLFAEAGIAREMQFGDGQTRYEHVSEGEHHDHLVCTRCGHIEEFENEAIEKLQDEVAETHGFLIERHRLELYGLCATCRK</sequence>
<dbReference type="PANTHER" id="PTHR33202:SF2">
    <property type="entry name" value="FERRIC UPTAKE REGULATION PROTEIN"/>
    <property type="match status" value="1"/>
</dbReference>
<keyword evidence="8 13" id="KW-0862">Zinc</keyword>
<reference evidence="15 16" key="1">
    <citation type="submission" date="2019-04" db="EMBL/GenBank/DDBJ databases">
        <title>Geobacter oryzae sp. nov., ferric-reducing bacteria isolated from paddy soil.</title>
        <authorList>
            <person name="Xu Z."/>
            <person name="Masuda Y."/>
            <person name="Itoh H."/>
            <person name="Senoo K."/>
        </authorList>
    </citation>
    <scope>NUCLEOTIDE SEQUENCE [LARGE SCALE GENOMIC DNA]</scope>
    <source>
        <strain evidence="15 16">Red111</strain>
    </source>
</reference>
<organism evidence="15 16">
    <name type="scientific">Geomonas terrae</name>
    <dbReference type="NCBI Taxonomy" id="2562681"/>
    <lineage>
        <taxon>Bacteria</taxon>
        <taxon>Pseudomonadati</taxon>
        <taxon>Thermodesulfobacteriota</taxon>
        <taxon>Desulfuromonadia</taxon>
        <taxon>Geobacterales</taxon>
        <taxon>Geobacteraceae</taxon>
        <taxon>Geomonas</taxon>
    </lineage>
</organism>
<dbReference type="GO" id="GO:0000976">
    <property type="term" value="F:transcription cis-regulatory region binding"/>
    <property type="evidence" value="ECO:0007669"/>
    <property type="project" value="TreeGrafter"/>
</dbReference>
<dbReference type="Gene3D" id="3.30.1490.190">
    <property type="match status" value="1"/>
</dbReference>
<dbReference type="GO" id="GO:0045892">
    <property type="term" value="P:negative regulation of DNA-templated transcription"/>
    <property type="evidence" value="ECO:0007669"/>
    <property type="project" value="TreeGrafter"/>
</dbReference>
<dbReference type="InterPro" id="IPR002481">
    <property type="entry name" value="FUR"/>
</dbReference>
<feature type="binding site" evidence="14">
    <location>
        <position position="113"/>
    </location>
    <ligand>
        <name>Fe cation</name>
        <dbReference type="ChEBI" id="CHEBI:24875"/>
    </ligand>
</feature>
<dbReference type="InterPro" id="IPR036388">
    <property type="entry name" value="WH-like_DNA-bd_sf"/>
</dbReference>
<evidence type="ECO:0000256" key="10">
    <source>
        <dbReference type="ARBA" id="ARBA00023015"/>
    </source>
</evidence>
<evidence type="ECO:0000256" key="8">
    <source>
        <dbReference type="ARBA" id="ARBA00022833"/>
    </source>
</evidence>
<evidence type="ECO:0000256" key="1">
    <source>
        <dbReference type="ARBA" id="ARBA00004496"/>
    </source>
</evidence>
<feature type="binding site" evidence="13">
    <location>
        <position position="101"/>
    </location>
    <ligand>
        <name>Zn(2+)</name>
        <dbReference type="ChEBI" id="CHEBI:29105"/>
    </ligand>
</feature>
<comment type="subcellular location">
    <subcellularLocation>
        <location evidence="1">Cytoplasm</location>
    </subcellularLocation>
</comment>
<evidence type="ECO:0000313" key="16">
    <source>
        <dbReference type="Proteomes" id="UP000306416"/>
    </source>
</evidence>
<keyword evidence="6" id="KW-0678">Repressor</keyword>
<gene>
    <name evidence="15" type="ORF">E4633_16610</name>
</gene>
<dbReference type="GO" id="GO:0005829">
    <property type="term" value="C:cytosol"/>
    <property type="evidence" value="ECO:0007669"/>
    <property type="project" value="TreeGrafter"/>
</dbReference>
<evidence type="ECO:0000256" key="13">
    <source>
        <dbReference type="PIRSR" id="PIRSR602481-1"/>
    </source>
</evidence>
<evidence type="ECO:0000256" key="2">
    <source>
        <dbReference type="ARBA" id="ARBA00007957"/>
    </source>
</evidence>
<evidence type="ECO:0000256" key="14">
    <source>
        <dbReference type="PIRSR" id="PIRSR602481-2"/>
    </source>
</evidence>
<feature type="binding site" evidence="13">
    <location>
        <position position="138"/>
    </location>
    <ligand>
        <name>Zn(2+)</name>
        <dbReference type="ChEBI" id="CHEBI:29105"/>
    </ligand>
</feature>
<dbReference type="CDD" id="cd07153">
    <property type="entry name" value="Fur_like"/>
    <property type="match status" value="1"/>
</dbReference>
<keyword evidence="12" id="KW-0804">Transcription</keyword>
<keyword evidence="10" id="KW-0805">Transcription regulation</keyword>
<dbReference type="Pfam" id="PF01475">
    <property type="entry name" value="FUR"/>
    <property type="match status" value="1"/>
</dbReference>
<evidence type="ECO:0000256" key="6">
    <source>
        <dbReference type="ARBA" id="ARBA00022491"/>
    </source>
</evidence>
<dbReference type="FunFam" id="3.30.1490.190:FF:000001">
    <property type="entry name" value="Ferric uptake regulation protein"/>
    <property type="match status" value="1"/>
</dbReference>
<dbReference type="GO" id="GO:0008270">
    <property type="term" value="F:zinc ion binding"/>
    <property type="evidence" value="ECO:0007669"/>
    <property type="project" value="TreeGrafter"/>
</dbReference>
<dbReference type="SUPFAM" id="SSF46785">
    <property type="entry name" value="Winged helix' DNA-binding domain"/>
    <property type="match status" value="1"/>
</dbReference>
<comment type="cofactor">
    <cofactor evidence="14">
        <name>Mn(2+)</name>
        <dbReference type="ChEBI" id="CHEBI:29035"/>
    </cofactor>
    <cofactor evidence="14">
        <name>Fe(2+)</name>
        <dbReference type="ChEBI" id="CHEBI:29033"/>
    </cofactor>
    <text evidence="14">Binds 1 Mn(2+) or Fe(2+) ion per subunit.</text>
</comment>
<dbReference type="GO" id="GO:1900705">
    <property type="term" value="P:negative regulation of siderophore biosynthetic process"/>
    <property type="evidence" value="ECO:0007669"/>
    <property type="project" value="TreeGrafter"/>
</dbReference>
<evidence type="ECO:0000313" key="15">
    <source>
        <dbReference type="EMBL" id="TGU70624.1"/>
    </source>
</evidence>
<dbReference type="AlphaFoldDB" id="A0A4S1CBA2"/>
<keyword evidence="5" id="KW-0963">Cytoplasm</keyword>
<dbReference type="PANTHER" id="PTHR33202">
    <property type="entry name" value="ZINC UPTAKE REGULATION PROTEIN"/>
    <property type="match status" value="1"/>
</dbReference>
<dbReference type="GO" id="GO:0003700">
    <property type="term" value="F:DNA-binding transcription factor activity"/>
    <property type="evidence" value="ECO:0007669"/>
    <property type="project" value="InterPro"/>
</dbReference>
<evidence type="ECO:0000256" key="3">
    <source>
        <dbReference type="ARBA" id="ARBA00011738"/>
    </source>
</evidence>
<feature type="binding site" evidence="13">
    <location>
        <position position="141"/>
    </location>
    <ligand>
        <name>Zn(2+)</name>
        <dbReference type="ChEBI" id="CHEBI:29105"/>
    </ligand>
</feature>